<evidence type="ECO:0000259" key="4">
    <source>
        <dbReference type="PROSITE" id="PS50076"/>
    </source>
</evidence>
<dbReference type="InterPro" id="IPR036869">
    <property type="entry name" value="J_dom_sf"/>
</dbReference>
<dbReference type="PRINTS" id="PR00625">
    <property type="entry name" value="JDOMAIN"/>
</dbReference>
<dbReference type="PROSITE" id="PS50005">
    <property type="entry name" value="TPR"/>
    <property type="match status" value="1"/>
</dbReference>
<dbReference type="InterPro" id="IPR001623">
    <property type="entry name" value="DnaJ_domain"/>
</dbReference>
<evidence type="ECO:0000256" key="3">
    <source>
        <dbReference type="PROSITE-ProRule" id="PRU00339"/>
    </source>
</evidence>
<dbReference type="AlphaFoldDB" id="A0AAW1T9K3"/>
<dbReference type="SUPFAM" id="SSF46565">
    <property type="entry name" value="Chaperone J-domain"/>
    <property type="match status" value="1"/>
</dbReference>
<dbReference type="Gene3D" id="1.10.287.110">
    <property type="entry name" value="DnaJ domain"/>
    <property type="match status" value="1"/>
</dbReference>
<dbReference type="EMBL" id="JALJOV010000276">
    <property type="protein sequence ID" value="KAK9865156.1"/>
    <property type="molecule type" value="Genomic_DNA"/>
</dbReference>
<protein>
    <recommendedName>
        <fullName evidence="4">J domain-containing protein</fullName>
    </recommendedName>
</protein>
<dbReference type="CDD" id="cd06257">
    <property type="entry name" value="DnaJ"/>
    <property type="match status" value="1"/>
</dbReference>
<keyword evidence="2 3" id="KW-0802">TPR repeat</keyword>
<dbReference type="InterPro" id="IPR013105">
    <property type="entry name" value="TPR_2"/>
</dbReference>
<evidence type="ECO:0000256" key="2">
    <source>
        <dbReference type="ARBA" id="ARBA00022803"/>
    </source>
</evidence>
<dbReference type="Pfam" id="PF00226">
    <property type="entry name" value="DnaJ"/>
    <property type="match status" value="1"/>
</dbReference>
<sequence length="488" mass="53555">MACRILDQDEAGSVWRSQKLQDFGWRAQVLGCSADAEIQHLLRELQHQTQELEGLRSSQAVPGYHRPWWADGEYDSARADRSNDAGLQSLAAGKLSEAFDHLSNAIRLCPSTAVYHGNRAAVALRLKQPSIALQDAREATIRDVQYMKGYFRAGIACLQLAKHEEAVNEYQKALAIEPQNAAAKAGLRKAMEAAESLQKHSAAAAPAGMSVARRPGLPRKAAAHEDAALQLECARAMLDANPDLEAARCAFVEATIMCGRYAAARETAGELLSSWPTVAGEALEDGRYQDAIEACEEARGMLDERACTGLVASLLSQQAAAHMGRSQHAPALANLQHALALQPGRIPTLLLRAQAYRCLGRVEDSYLDLQEVSQACPDHPGILDLLQQAAQLCLTRQARLTGDGAWQGIRPHQLDNHYITMGLELDCSEQQIKQAYRRLAGRWHPDKWAARPEVEQQHAKGVFDNIKHASDILLNPEDRARYDASLFC</sequence>
<keyword evidence="1" id="KW-0677">Repeat</keyword>
<dbReference type="Pfam" id="PF07719">
    <property type="entry name" value="TPR_2"/>
    <property type="match status" value="1"/>
</dbReference>
<evidence type="ECO:0000313" key="6">
    <source>
        <dbReference type="Proteomes" id="UP001485043"/>
    </source>
</evidence>
<dbReference type="PROSITE" id="PS50076">
    <property type="entry name" value="DNAJ_2"/>
    <property type="match status" value="1"/>
</dbReference>
<evidence type="ECO:0000256" key="1">
    <source>
        <dbReference type="ARBA" id="ARBA00022737"/>
    </source>
</evidence>
<comment type="caution">
    <text evidence="5">The sequence shown here is derived from an EMBL/GenBank/DDBJ whole genome shotgun (WGS) entry which is preliminary data.</text>
</comment>
<dbReference type="PANTHER" id="PTHR44200:SF1">
    <property type="entry name" value="DNAJ HOMOLOG SUBFAMILY C MEMBER 7"/>
    <property type="match status" value="1"/>
</dbReference>
<dbReference type="PANTHER" id="PTHR44200">
    <property type="entry name" value="DNAJ HOMOLOG SUBFAMILY C MEMBER 7"/>
    <property type="match status" value="1"/>
</dbReference>
<dbReference type="InterPro" id="IPR052758">
    <property type="entry name" value="SRC_co-chaperone"/>
</dbReference>
<evidence type="ECO:0000313" key="5">
    <source>
        <dbReference type="EMBL" id="KAK9865156.1"/>
    </source>
</evidence>
<feature type="repeat" description="TPR" evidence="3">
    <location>
        <begin position="147"/>
        <end position="180"/>
    </location>
</feature>
<dbReference type="SMART" id="SM00271">
    <property type="entry name" value="DnaJ"/>
    <property type="match status" value="1"/>
</dbReference>
<accession>A0AAW1T9K3</accession>
<dbReference type="Gene3D" id="1.25.40.10">
    <property type="entry name" value="Tetratricopeptide repeat domain"/>
    <property type="match status" value="2"/>
</dbReference>
<name>A0AAW1T9K3_9CHLO</name>
<keyword evidence="6" id="KW-1185">Reference proteome</keyword>
<dbReference type="SUPFAM" id="SSF48452">
    <property type="entry name" value="TPR-like"/>
    <property type="match status" value="2"/>
</dbReference>
<organism evidence="5 6">
    <name type="scientific">Apatococcus fuscideae</name>
    <dbReference type="NCBI Taxonomy" id="2026836"/>
    <lineage>
        <taxon>Eukaryota</taxon>
        <taxon>Viridiplantae</taxon>
        <taxon>Chlorophyta</taxon>
        <taxon>core chlorophytes</taxon>
        <taxon>Trebouxiophyceae</taxon>
        <taxon>Chlorellales</taxon>
        <taxon>Chlorellaceae</taxon>
        <taxon>Apatococcus</taxon>
    </lineage>
</organism>
<reference evidence="5 6" key="1">
    <citation type="journal article" date="2024" name="Nat. Commun.">
        <title>Phylogenomics reveals the evolutionary origins of lichenization in chlorophyte algae.</title>
        <authorList>
            <person name="Puginier C."/>
            <person name="Libourel C."/>
            <person name="Otte J."/>
            <person name="Skaloud P."/>
            <person name="Haon M."/>
            <person name="Grisel S."/>
            <person name="Petersen M."/>
            <person name="Berrin J.G."/>
            <person name="Delaux P.M."/>
            <person name="Dal Grande F."/>
            <person name="Keller J."/>
        </authorList>
    </citation>
    <scope>NUCLEOTIDE SEQUENCE [LARGE SCALE GENOMIC DNA]</scope>
    <source>
        <strain evidence="5 6">SAG 2523</strain>
    </source>
</reference>
<proteinExistence type="predicted"/>
<dbReference type="InterPro" id="IPR019734">
    <property type="entry name" value="TPR_rpt"/>
</dbReference>
<dbReference type="SMART" id="SM00028">
    <property type="entry name" value="TPR"/>
    <property type="match status" value="5"/>
</dbReference>
<feature type="domain" description="J" evidence="4">
    <location>
        <begin position="416"/>
        <end position="486"/>
    </location>
</feature>
<dbReference type="Proteomes" id="UP001485043">
    <property type="component" value="Unassembled WGS sequence"/>
</dbReference>
<gene>
    <name evidence="5" type="ORF">WJX84_009725</name>
</gene>
<dbReference type="InterPro" id="IPR011990">
    <property type="entry name" value="TPR-like_helical_dom_sf"/>
</dbReference>